<evidence type="ECO:0000313" key="2">
    <source>
        <dbReference type="Proteomes" id="UP000805193"/>
    </source>
</evidence>
<keyword evidence="2" id="KW-1185">Reference proteome</keyword>
<proteinExistence type="predicted"/>
<dbReference type="EMBL" id="JABSTQ010011424">
    <property type="protein sequence ID" value="KAG0411518.1"/>
    <property type="molecule type" value="Genomic_DNA"/>
</dbReference>
<sequence>MRKRQRSPYDREEEAKRLRQRRAEDIELRKHAAGPARRRSIPSLRRRTGQFQRAFLGNPFKDSCNVCDRSWFTDPTPEQSKQLSVLVQTFPCKEVCGFQVCATCRPPSQTA</sequence>
<protein>
    <submittedName>
        <fullName evidence="1">Uncharacterized protein</fullName>
    </submittedName>
</protein>
<reference evidence="1 2" key="1">
    <citation type="journal article" date="2020" name="Cell">
        <title>Large-Scale Comparative Analyses of Tick Genomes Elucidate Their Genetic Diversity and Vector Capacities.</title>
        <authorList>
            <consortium name="Tick Genome and Microbiome Consortium (TIGMIC)"/>
            <person name="Jia N."/>
            <person name="Wang J."/>
            <person name="Shi W."/>
            <person name="Du L."/>
            <person name="Sun Y."/>
            <person name="Zhan W."/>
            <person name="Jiang J.F."/>
            <person name="Wang Q."/>
            <person name="Zhang B."/>
            <person name="Ji P."/>
            <person name="Bell-Sakyi L."/>
            <person name="Cui X.M."/>
            <person name="Yuan T.T."/>
            <person name="Jiang B.G."/>
            <person name="Yang W.F."/>
            <person name="Lam T.T."/>
            <person name="Chang Q.C."/>
            <person name="Ding S.J."/>
            <person name="Wang X.J."/>
            <person name="Zhu J.G."/>
            <person name="Ruan X.D."/>
            <person name="Zhao L."/>
            <person name="Wei J.T."/>
            <person name="Ye R.Z."/>
            <person name="Que T.C."/>
            <person name="Du C.H."/>
            <person name="Zhou Y.H."/>
            <person name="Cheng J.X."/>
            <person name="Dai P.F."/>
            <person name="Guo W.B."/>
            <person name="Han X.H."/>
            <person name="Huang E.J."/>
            <person name="Li L.F."/>
            <person name="Wei W."/>
            <person name="Gao Y.C."/>
            <person name="Liu J.Z."/>
            <person name="Shao H.Z."/>
            <person name="Wang X."/>
            <person name="Wang C.C."/>
            <person name="Yang T.C."/>
            <person name="Huo Q.B."/>
            <person name="Li W."/>
            <person name="Chen H.Y."/>
            <person name="Chen S.E."/>
            <person name="Zhou L.G."/>
            <person name="Ni X.B."/>
            <person name="Tian J.H."/>
            <person name="Sheng Y."/>
            <person name="Liu T."/>
            <person name="Pan Y.S."/>
            <person name="Xia L.Y."/>
            <person name="Li J."/>
            <person name="Zhao F."/>
            <person name="Cao W.C."/>
        </authorList>
    </citation>
    <scope>NUCLEOTIDE SEQUENCE [LARGE SCALE GENOMIC DNA]</scope>
    <source>
        <strain evidence="1">Iper-2018</strain>
    </source>
</reference>
<accession>A0AC60NWI0</accession>
<evidence type="ECO:0000313" key="1">
    <source>
        <dbReference type="EMBL" id="KAG0411518.1"/>
    </source>
</evidence>
<name>A0AC60NWI0_IXOPE</name>
<organism evidence="1 2">
    <name type="scientific">Ixodes persulcatus</name>
    <name type="common">Taiga tick</name>
    <dbReference type="NCBI Taxonomy" id="34615"/>
    <lineage>
        <taxon>Eukaryota</taxon>
        <taxon>Metazoa</taxon>
        <taxon>Ecdysozoa</taxon>
        <taxon>Arthropoda</taxon>
        <taxon>Chelicerata</taxon>
        <taxon>Arachnida</taxon>
        <taxon>Acari</taxon>
        <taxon>Parasitiformes</taxon>
        <taxon>Ixodida</taxon>
        <taxon>Ixodoidea</taxon>
        <taxon>Ixodidae</taxon>
        <taxon>Ixodinae</taxon>
        <taxon>Ixodes</taxon>
    </lineage>
</organism>
<gene>
    <name evidence="1" type="ORF">HPB47_011346</name>
</gene>
<dbReference type="Proteomes" id="UP000805193">
    <property type="component" value="Unassembled WGS sequence"/>
</dbReference>
<comment type="caution">
    <text evidence="1">The sequence shown here is derived from an EMBL/GenBank/DDBJ whole genome shotgun (WGS) entry which is preliminary data.</text>
</comment>